<gene>
    <name evidence="1" type="ORF">A8L59_09475</name>
</gene>
<dbReference type="Proteomes" id="UP000078142">
    <property type="component" value="Chromosome"/>
</dbReference>
<reference evidence="1 2" key="1">
    <citation type="submission" date="2016-05" db="EMBL/GenBank/DDBJ databases">
        <authorList>
            <person name="Wang S."/>
            <person name="Zhu B."/>
        </authorList>
    </citation>
    <scope>NUCLEOTIDE SEQUENCE [LARGE SCALE GENOMIC DNA]</scope>
    <source>
        <strain evidence="1 2">CRS05-R5</strain>
    </source>
</reference>
<dbReference type="GeneID" id="93488606"/>
<dbReference type="RefSeq" id="WP_064586870.1">
    <property type="nucleotide sequence ID" value="NZ_CP015852.1"/>
</dbReference>
<name>A0AAC9BRK6_9PSED</name>
<sequence>MTQDEIKSAVSAMQQGASVKLVTTSAQSGTFELVGLSKARGWDVVRVKYTDGTYGDVFLTDITSVTKA</sequence>
<evidence type="ECO:0000313" key="2">
    <source>
        <dbReference type="Proteomes" id="UP000078142"/>
    </source>
</evidence>
<proteinExistence type="predicted"/>
<dbReference type="EMBL" id="CP015852">
    <property type="protein sequence ID" value="ANH97625.1"/>
    <property type="molecule type" value="Genomic_DNA"/>
</dbReference>
<evidence type="ECO:0000313" key="1">
    <source>
        <dbReference type="EMBL" id="ANH97625.1"/>
    </source>
</evidence>
<organism evidence="1 2">
    <name type="scientific">Pseudomonas koreensis</name>
    <dbReference type="NCBI Taxonomy" id="198620"/>
    <lineage>
        <taxon>Bacteria</taxon>
        <taxon>Pseudomonadati</taxon>
        <taxon>Pseudomonadota</taxon>
        <taxon>Gammaproteobacteria</taxon>
        <taxon>Pseudomonadales</taxon>
        <taxon>Pseudomonadaceae</taxon>
        <taxon>Pseudomonas</taxon>
    </lineage>
</organism>
<protein>
    <submittedName>
        <fullName evidence="1">Uncharacterized protein</fullName>
    </submittedName>
</protein>
<dbReference type="AlphaFoldDB" id="A0AAC9BRK6"/>
<accession>A0AAC9BRK6</accession>